<dbReference type="GeneID" id="56476932"/>
<feature type="transmembrane region" description="Helical" evidence="6">
    <location>
        <begin position="79"/>
        <end position="101"/>
    </location>
</feature>
<keyword evidence="2" id="KW-1003">Cell membrane</keyword>
<feature type="transmembrane region" description="Helical" evidence="6">
    <location>
        <begin position="278"/>
        <end position="297"/>
    </location>
</feature>
<sequence length="309" mass="32938">MFRRKYGTALCALVLIALPALLNDPFITHLGVRAATYAIVVMGLTLFAGYTGQISLGHAAFFGLAAYLSGMMAKAGVPYLVSVPVATAAVGVLGCLVGMLVLRTSGHYLALASIAVAVIVQVIIKNSTITGGPSGLTAVPAPDFFGWSLTSDLGYYYYVLLCMFAGFVILRRVIDSRTGDALQAIANNELAAQSLGIPVFRYKVLSFTISTLFAAFAGTLFVHYDGFIDPDRLGIHVSVLFLIMTFVGGIGNIYGSVIGAFALTIIEEYAQEFGQYNILVYGLLLALVILFLPKGLVDLPNKLKSLRAR</sequence>
<dbReference type="RefSeq" id="WP_003815286.1">
    <property type="nucleotide sequence ID" value="NC_002927.3"/>
</dbReference>
<reference evidence="7 8" key="1">
    <citation type="journal article" date="2003" name="Nat. Genet.">
        <title>Comparative analysis of the genome sequences of Bordetella pertussis, Bordetella parapertussis and Bordetella bronchiseptica.</title>
        <authorList>
            <person name="Parkhill J."/>
            <person name="Sebaihia M."/>
            <person name="Preston A."/>
            <person name="Murphy L.D."/>
            <person name="Thomson N.R."/>
            <person name="Harris D.E."/>
            <person name="Holden M.T.G."/>
            <person name="Churcher C.M."/>
            <person name="Bentley S.D."/>
            <person name="Mungall K.L."/>
            <person name="Cerdeno-Tarraga A.-M."/>
            <person name="Temple L."/>
            <person name="James K.D."/>
            <person name="Harris B."/>
            <person name="Quail M.A."/>
            <person name="Achtman M."/>
            <person name="Atkin R."/>
            <person name="Baker S."/>
            <person name="Basham D."/>
            <person name="Bason N."/>
            <person name="Cherevach I."/>
            <person name="Chillingworth T."/>
            <person name="Collins M."/>
            <person name="Cronin A."/>
            <person name="Davis P."/>
            <person name="Doggett J."/>
            <person name="Feltwell T."/>
            <person name="Goble A."/>
            <person name="Hamlin N."/>
            <person name="Hauser H."/>
            <person name="Holroyd S."/>
            <person name="Jagels K."/>
            <person name="Leather S."/>
            <person name="Moule S."/>
            <person name="Norberczak H."/>
            <person name="O'Neil S."/>
            <person name="Ormond D."/>
            <person name="Price C."/>
            <person name="Rabbinowitsch E."/>
            <person name="Rutter S."/>
            <person name="Sanders M."/>
            <person name="Saunders D."/>
            <person name="Seeger K."/>
            <person name="Sharp S."/>
            <person name="Simmonds M."/>
            <person name="Skelton J."/>
            <person name="Squares R."/>
            <person name="Squares S."/>
            <person name="Stevens K."/>
            <person name="Unwin L."/>
            <person name="Whitehead S."/>
            <person name="Barrell B.G."/>
            <person name="Maskell D.J."/>
        </authorList>
    </citation>
    <scope>NUCLEOTIDE SEQUENCE [LARGE SCALE GENOMIC DNA]</scope>
    <source>
        <strain evidence="7 8">ATCC BAA-588 / NCTC 13252 / RB50</strain>
    </source>
</reference>
<dbReference type="GO" id="GO:0005886">
    <property type="term" value="C:plasma membrane"/>
    <property type="evidence" value="ECO:0007669"/>
    <property type="project" value="UniProtKB-SubCell"/>
</dbReference>
<feature type="transmembrane region" description="Helical" evidence="6">
    <location>
        <begin position="204"/>
        <end position="224"/>
    </location>
</feature>
<accession>A0A0H3LR62</accession>
<name>A0A0H3LR62_BORBR</name>
<dbReference type="Proteomes" id="UP000001027">
    <property type="component" value="Chromosome"/>
</dbReference>
<keyword evidence="5 6" id="KW-0472">Membrane</keyword>
<protein>
    <submittedName>
        <fullName evidence="7">Branched-chain amino acid transport system permease protein</fullName>
    </submittedName>
</protein>
<dbReference type="eggNOG" id="COG4177">
    <property type="taxonomic scope" value="Bacteria"/>
</dbReference>
<dbReference type="PANTHER" id="PTHR30482">
    <property type="entry name" value="HIGH-AFFINITY BRANCHED-CHAIN AMINO ACID TRANSPORT SYSTEM PERMEASE"/>
    <property type="match status" value="1"/>
</dbReference>
<feature type="transmembrane region" description="Helical" evidence="6">
    <location>
        <begin position="236"/>
        <end position="266"/>
    </location>
</feature>
<dbReference type="HOGENOM" id="CLU_031365_2_2_4"/>
<comment type="subcellular location">
    <subcellularLocation>
        <location evidence="1">Cell membrane</location>
        <topology evidence="1">Multi-pass membrane protein</topology>
    </subcellularLocation>
</comment>
<evidence type="ECO:0000256" key="3">
    <source>
        <dbReference type="ARBA" id="ARBA00022692"/>
    </source>
</evidence>
<dbReference type="CDD" id="cd06581">
    <property type="entry name" value="TM_PBP1_LivM_like"/>
    <property type="match status" value="1"/>
</dbReference>
<dbReference type="KEGG" id="bbr:BB4569"/>
<evidence type="ECO:0000313" key="8">
    <source>
        <dbReference type="Proteomes" id="UP000001027"/>
    </source>
</evidence>
<dbReference type="InterPro" id="IPR001851">
    <property type="entry name" value="ABC_transp_permease"/>
</dbReference>
<feature type="transmembrane region" description="Helical" evidence="6">
    <location>
        <begin position="155"/>
        <end position="174"/>
    </location>
</feature>
<dbReference type="PANTHER" id="PTHR30482:SF10">
    <property type="entry name" value="HIGH-AFFINITY BRANCHED-CHAIN AMINO ACID TRANSPORT PROTEIN BRAE"/>
    <property type="match status" value="1"/>
</dbReference>
<dbReference type="Pfam" id="PF02653">
    <property type="entry name" value="BPD_transp_2"/>
    <property type="match status" value="1"/>
</dbReference>
<keyword evidence="4 6" id="KW-1133">Transmembrane helix</keyword>
<evidence type="ECO:0000256" key="6">
    <source>
        <dbReference type="SAM" id="Phobius"/>
    </source>
</evidence>
<evidence type="ECO:0000256" key="2">
    <source>
        <dbReference type="ARBA" id="ARBA00022475"/>
    </source>
</evidence>
<dbReference type="GO" id="GO:0015658">
    <property type="term" value="F:branched-chain amino acid transmembrane transporter activity"/>
    <property type="evidence" value="ECO:0007669"/>
    <property type="project" value="InterPro"/>
</dbReference>
<feature type="transmembrane region" description="Helical" evidence="6">
    <location>
        <begin position="108"/>
        <end position="124"/>
    </location>
</feature>
<dbReference type="InterPro" id="IPR043428">
    <property type="entry name" value="LivM-like"/>
</dbReference>
<dbReference type="AlphaFoldDB" id="A0A0H3LR62"/>
<proteinExistence type="predicted"/>
<organism evidence="7 8">
    <name type="scientific">Bordetella bronchiseptica (strain ATCC BAA-588 / NCTC 13252 / RB50)</name>
    <name type="common">Alcaligenes bronchisepticus</name>
    <dbReference type="NCBI Taxonomy" id="257310"/>
    <lineage>
        <taxon>Bacteria</taxon>
        <taxon>Pseudomonadati</taxon>
        <taxon>Pseudomonadota</taxon>
        <taxon>Betaproteobacteria</taxon>
        <taxon>Burkholderiales</taxon>
        <taxon>Alcaligenaceae</taxon>
        <taxon>Bordetella</taxon>
    </lineage>
</organism>
<evidence type="ECO:0000256" key="4">
    <source>
        <dbReference type="ARBA" id="ARBA00022989"/>
    </source>
</evidence>
<dbReference type="EMBL" id="BX640450">
    <property type="protein sequence ID" value="CAE34932.1"/>
    <property type="molecule type" value="Genomic_DNA"/>
</dbReference>
<gene>
    <name evidence="7" type="ordered locus">BB4569</name>
</gene>
<evidence type="ECO:0000256" key="1">
    <source>
        <dbReference type="ARBA" id="ARBA00004651"/>
    </source>
</evidence>
<evidence type="ECO:0000256" key="5">
    <source>
        <dbReference type="ARBA" id="ARBA00023136"/>
    </source>
</evidence>
<keyword evidence="3 6" id="KW-0812">Transmembrane</keyword>
<evidence type="ECO:0000313" key="7">
    <source>
        <dbReference type="EMBL" id="CAE34932.1"/>
    </source>
</evidence>